<evidence type="ECO:0000256" key="6">
    <source>
        <dbReference type="NCBIfam" id="TIGR00112"/>
    </source>
</evidence>
<dbReference type="PROSITE" id="PS00521">
    <property type="entry name" value="P5CR"/>
    <property type="match status" value="1"/>
</dbReference>
<dbReference type="Gene3D" id="1.10.3730.10">
    <property type="entry name" value="ProC C-terminal domain-like"/>
    <property type="match status" value="1"/>
</dbReference>
<evidence type="ECO:0000256" key="4">
    <source>
        <dbReference type="ARBA" id="ARBA00058118"/>
    </source>
</evidence>
<keyword evidence="5 8" id="KW-0028">Amino-acid biosynthesis</keyword>
<comment type="subcellular location">
    <subcellularLocation>
        <location evidence="5">Cytoplasm</location>
    </subcellularLocation>
</comment>
<dbReference type="InterPro" id="IPR053790">
    <property type="entry name" value="P5CR-like_CS"/>
</dbReference>
<evidence type="ECO:0000256" key="2">
    <source>
        <dbReference type="ARBA" id="ARBA00022857"/>
    </source>
</evidence>
<dbReference type="AlphaFoldDB" id="A0A3M8K7E6"/>
<proteinExistence type="inferred from homology"/>
<dbReference type="NCBIfam" id="TIGR00112">
    <property type="entry name" value="proC"/>
    <property type="match status" value="1"/>
</dbReference>
<dbReference type="PANTHER" id="PTHR11645">
    <property type="entry name" value="PYRROLINE-5-CARBOXYLATE REDUCTASE"/>
    <property type="match status" value="1"/>
</dbReference>
<keyword evidence="2 5" id="KW-0521">NADP</keyword>
<sequence>MSNLVVLGGGKIGEALIAGLINSGIDPQSITVTNRNSDRGQQLRETYGVKDLTDNEQAVESADVVFLCVKPKGVLDLLAEISEAVENNDDPTVLVSMAAGLSLAAMEDVVVAGTPIIRVMPNTPMLVGRGMNAMATGRFVTKEQAEEATALLSAVGEVVPVAESDMDAVTALSGSSPAYFFLVAEALVDAGVSLGLTRQVAEKLVTTSAAGAGIMLAESGSDPATLRANVSSPAGTTVAALRELEESGIRGAFYRATEACAKRSMKLGEASKAPRESNFDEDSDS</sequence>
<dbReference type="PANTHER" id="PTHR11645:SF0">
    <property type="entry name" value="PYRROLINE-5-CARBOXYLATE REDUCTASE 3"/>
    <property type="match status" value="1"/>
</dbReference>
<dbReference type="FunFam" id="1.10.3730.10:FF:000001">
    <property type="entry name" value="Pyrroline-5-carboxylate reductase"/>
    <property type="match status" value="1"/>
</dbReference>
<dbReference type="Gene3D" id="3.40.50.720">
    <property type="entry name" value="NAD(P)-binding Rossmann-like Domain"/>
    <property type="match status" value="1"/>
</dbReference>
<comment type="caution">
    <text evidence="12">The sequence shown here is derived from an EMBL/GenBank/DDBJ whole genome shotgun (WGS) entry which is preliminary data.</text>
</comment>
<evidence type="ECO:0000259" key="11">
    <source>
        <dbReference type="Pfam" id="PF14748"/>
    </source>
</evidence>
<evidence type="ECO:0000256" key="9">
    <source>
        <dbReference type="SAM" id="MobiDB-lite"/>
    </source>
</evidence>
<dbReference type="InterPro" id="IPR008927">
    <property type="entry name" value="6-PGluconate_DH-like_C_sf"/>
</dbReference>
<evidence type="ECO:0000313" key="13">
    <source>
        <dbReference type="Proteomes" id="UP000266975"/>
    </source>
</evidence>
<dbReference type="RefSeq" id="WP_123048210.1">
    <property type="nucleotide sequence ID" value="NZ_PTJO01000004.1"/>
</dbReference>
<dbReference type="Pfam" id="PF14748">
    <property type="entry name" value="P5CR_dimer"/>
    <property type="match status" value="1"/>
</dbReference>
<dbReference type="PIRSF" id="PIRSF000193">
    <property type="entry name" value="Pyrrol-5-carb_rd"/>
    <property type="match status" value="1"/>
</dbReference>
<feature type="region of interest" description="Disordered" evidence="9">
    <location>
        <begin position="265"/>
        <end position="285"/>
    </location>
</feature>
<evidence type="ECO:0000313" key="12">
    <source>
        <dbReference type="EMBL" id="RNE49076.1"/>
    </source>
</evidence>
<evidence type="ECO:0000259" key="10">
    <source>
        <dbReference type="Pfam" id="PF03807"/>
    </source>
</evidence>
<comment type="catalytic activity">
    <reaction evidence="5 8">
        <text>L-proline + NADP(+) = (S)-1-pyrroline-5-carboxylate + NADPH + 2 H(+)</text>
        <dbReference type="Rhea" id="RHEA:14109"/>
        <dbReference type="ChEBI" id="CHEBI:15378"/>
        <dbReference type="ChEBI" id="CHEBI:17388"/>
        <dbReference type="ChEBI" id="CHEBI:57783"/>
        <dbReference type="ChEBI" id="CHEBI:58349"/>
        <dbReference type="ChEBI" id="CHEBI:60039"/>
        <dbReference type="EC" id="1.5.1.2"/>
    </reaction>
</comment>
<dbReference type="OrthoDB" id="9805754at2"/>
<dbReference type="GO" id="GO:0055129">
    <property type="term" value="P:L-proline biosynthetic process"/>
    <property type="evidence" value="ECO:0007669"/>
    <property type="project" value="UniProtKB-UniRule"/>
</dbReference>
<dbReference type="EC" id="1.5.1.2" evidence="5 6"/>
<feature type="domain" description="Pyrroline-5-carboxylate reductase catalytic N-terminal" evidence="10">
    <location>
        <begin position="5"/>
        <end position="100"/>
    </location>
</feature>
<evidence type="ECO:0000256" key="5">
    <source>
        <dbReference type="HAMAP-Rule" id="MF_01925"/>
    </source>
</evidence>
<dbReference type="HAMAP" id="MF_01925">
    <property type="entry name" value="P5C_reductase"/>
    <property type="match status" value="1"/>
</dbReference>
<keyword evidence="5" id="KW-0963">Cytoplasm</keyword>
<dbReference type="Proteomes" id="UP000266975">
    <property type="component" value="Unassembled WGS sequence"/>
</dbReference>
<dbReference type="InterPro" id="IPR028939">
    <property type="entry name" value="P5C_Rdtase_cat_N"/>
</dbReference>
<comment type="pathway">
    <text evidence="5 8">Amino-acid biosynthesis; L-proline biosynthesis; L-proline from L-glutamate 5-semialdehyde: step 1/1.</text>
</comment>
<gene>
    <name evidence="5 12" type="primary">proC</name>
    <name evidence="12" type="ORF">C5L39_06670</name>
</gene>
<organism evidence="12 13">
    <name type="scientific">Corynebacterium alimapuense</name>
    <dbReference type="NCBI Taxonomy" id="1576874"/>
    <lineage>
        <taxon>Bacteria</taxon>
        <taxon>Bacillati</taxon>
        <taxon>Actinomycetota</taxon>
        <taxon>Actinomycetes</taxon>
        <taxon>Mycobacteriales</taxon>
        <taxon>Corynebacteriaceae</taxon>
        <taxon>Corynebacterium</taxon>
    </lineage>
</organism>
<dbReference type="UniPathway" id="UPA00098">
    <property type="reaction ID" value="UER00361"/>
</dbReference>
<dbReference type="EMBL" id="PTJO01000004">
    <property type="protein sequence ID" value="RNE49076.1"/>
    <property type="molecule type" value="Genomic_DNA"/>
</dbReference>
<feature type="domain" description="Pyrroline-5-carboxylate reductase dimerisation" evidence="11">
    <location>
        <begin position="163"/>
        <end position="266"/>
    </location>
</feature>
<dbReference type="InterPro" id="IPR029036">
    <property type="entry name" value="P5CR_dimer"/>
</dbReference>
<dbReference type="InterPro" id="IPR036291">
    <property type="entry name" value="NAD(P)-bd_dom_sf"/>
</dbReference>
<dbReference type="GO" id="GO:0004735">
    <property type="term" value="F:pyrroline-5-carboxylate reductase activity"/>
    <property type="evidence" value="ECO:0007669"/>
    <property type="project" value="UniProtKB-UniRule"/>
</dbReference>
<dbReference type="Pfam" id="PF03807">
    <property type="entry name" value="F420_oxidored"/>
    <property type="match status" value="1"/>
</dbReference>
<evidence type="ECO:0000256" key="7">
    <source>
        <dbReference type="PIRSR" id="PIRSR000193-1"/>
    </source>
</evidence>
<dbReference type="SUPFAM" id="SSF48179">
    <property type="entry name" value="6-phosphogluconate dehydrogenase C-terminal domain-like"/>
    <property type="match status" value="1"/>
</dbReference>
<name>A0A3M8K7E6_9CORY</name>
<comment type="similarity">
    <text evidence="1 5 8">Belongs to the pyrroline-5-carboxylate reductase family.</text>
</comment>
<dbReference type="InterPro" id="IPR000304">
    <property type="entry name" value="Pyrroline-COOH_reductase"/>
</dbReference>
<comment type="function">
    <text evidence="4 5">Catalyzes the reduction of 1-pyrroline-5-carboxylate (PCA) to L-proline.</text>
</comment>
<keyword evidence="5 8" id="KW-0641">Proline biosynthesis</keyword>
<reference evidence="12 13" key="1">
    <citation type="submission" date="2018-02" db="EMBL/GenBank/DDBJ databases">
        <title>Corynebacterium alimpuense sp. nov., a marine obligate actinomycete isolated from sediments of Valparaiso bay, Chile.</title>
        <authorList>
            <person name="Claverias F."/>
            <person name="Gonzales-Siles L."/>
            <person name="Salva-Serra F."/>
            <person name="Inganaes E."/>
            <person name="Molin K."/>
            <person name="Cumsille A."/>
            <person name="Undabarrena A."/>
            <person name="Couve E."/>
            <person name="Moore E.R.B."/>
            <person name="Gomila M."/>
            <person name="Camara B."/>
        </authorList>
    </citation>
    <scope>NUCLEOTIDE SEQUENCE [LARGE SCALE GENOMIC DNA]</scope>
    <source>
        <strain evidence="12 13">CCUG 69366</strain>
    </source>
</reference>
<keyword evidence="3 5" id="KW-0560">Oxidoreductase</keyword>
<keyword evidence="13" id="KW-1185">Reference proteome</keyword>
<accession>A0A3M8K7E6</accession>
<evidence type="ECO:0000256" key="3">
    <source>
        <dbReference type="ARBA" id="ARBA00023002"/>
    </source>
</evidence>
<feature type="binding site" evidence="7">
    <location>
        <position position="55"/>
    </location>
    <ligand>
        <name>NADPH</name>
        <dbReference type="ChEBI" id="CHEBI:57783"/>
    </ligand>
</feature>
<dbReference type="SUPFAM" id="SSF51735">
    <property type="entry name" value="NAD(P)-binding Rossmann-fold domains"/>
    <property type="match status" value="1"/>
</dbReference>
<evidence type="ECO:0000256" key="8">
    <source>
        <dbReference type="RuleBase" id="RU003903"/>
    </source>
</evidence>
<dbReference type="GO" id="GO:0005737">
    <property type="term" value="C:cytoplasm"/>
    <property type="evidence" value="ECO:0007669"/>
    <property type="project" value="UniProtKB-SubCell"/>
</dbReference>
<comment type="catalytic activity">
    <reaction evidence="5">
        <text>L-proline + NAD(+) = (S)-1-pyrroline-5-carboxylate + NADH + 2 H(+)</text>
        <dbReference type="Rhea" id="RHEA:14105"/>
        <dbReference type="ChEBI" id="CHEBI:15378"/>
        <dbReference type="ChEBI" id="CHEBI:17388"/>
        <dbReference type="ChEBI" id="CHEBI:57540"/>
        <dbReference type="ChEBI" id="CHEBI:57945"/>
        <dbReference type="ChEBI" id="CHEBI:60039"/>
        <dbReference type="EC" id="1.5.1.2"/>
    </reaction>
</comment>
<protein>
    <recommendedName>
        <fullName evidence="5 6">Pyrroline-5-carboxylate reductase</fullName>
        <shortName evidence="5">P5C reductase</shortName>
        <shortName evidence="5">P5CR</shortName>
        <ecNumber evidence="5 6">1.5.1.2</ecNumber>
    </recommendedName>
    <alternativeName>
        <fullName evidence="5">PCA reductase</fullName>
    </alternativeName>
</protein>
<evidence type="ECO:0000256" key="1">
    <source>
        <dbReference type="ARBA" id="ARBA00005525"/>
    </source>
</evidence>